<sequence>MTEQSPRDTSVTYYYPGLGLALRYDNQDDYGFYPIGAHGSCYGSISAPLPVRELAMMSIMENLTDKEDWHKKVFDDTIVARWRGEALAIPDEHLRKLAVGAKYQRYNQGHGQDQLDIRDDKVSGIEKLERIMTENVFKCCIDELRSKAEYFEKTGIVPTLDACASIAKSDKLVSPELHQALIDSFQKLKADQAFSPDWHPNSGDMVQDLVHPSLYPLVYGRSRVHKEEVVGVSDAIDQWAGKGNIIPKDDWKWEDDYDRYRYGVGSGTIPPNYWSDTFQWLPANVVFDKDGKVKFTSYVNNLHPNKYPDIYYVIEALIETSLPMWDQCLKMAVGYEKWEGAGRMDSRYPKPDYPDDNNPANWIPNDPKECADAEVDMEEFLDEFGFENDEFEEGDLLEYKWEQVRKPLIPEPHFKDVDYAPKEGKRLIDRFRQSGLQIIVKMASIELSPEKPEFPVGGWHVEGQMNEHICATALYYLDSENVTTSSLSFRMQTSAYLNDDKAYVVGQDSYHWMESFYGTSLGGGNSPCLQNYGTVETRQGRLLAFPNVFQHQVSSFKLIDPTKPGHRRFIALWLVDPTKRIISTANVPPQQMNWWADAVFGSLSDTEKRKEVASKLPPEIVALLQEKGLSSITTDEDTRLPQELMKMVREYLDADVDALPMSIEEAREHRKKLMQDRSAFHVTSEKWWQQHSYNFCEH</sequence>
<keyword evidence="4" id="KW-1185">Reference proteome</keyword>
<comment type="caution">
    <text evidence="3">The sequence shown here is derived from an EMBL/GenBank/DDBJ whole genome shotgun (WGS) entry which is preliminary data.</text>
</comment>
<dbReference type="PANTHER" id="PTHR33119:SF1">
    <property type="entry name" value="FE2OG DIOXYGENASE DOMAIN-CONTAINING PROTEIN"/>
    <property type="match status" value="1"/>
</dbReference>
<dbReference type="Pfam" id="PF14033">
    <property type="entry name" value="DUF4246"/>
    <property type="match status" value="1"/>
</dbReference>
<feature type="domain" description="DUF4246" evidence="2">
    <location>
        <begin position="15"/>
        <end position="85"/>
    </location>
</feature>
<dbReference type="Proteomes" id="UP000800093">
    <property type="component" value="Unassembled WGS sequence"/>
</dbReference>
<dbReference type="InterPro" id="IPR025340">
    <property type="entry name" value="DUF4246"/>
</dbReference>
<feature type="domain" description="DUF4246" evidence="1">
    <location>
        <begin position="135"/>
        <end position="597"/>
    </location>
</feature>
<organism evidence="3 4">
    <name type="scientific">Lojkania enalia</name>
    <dbReference type="NCBI Taxonomy" id="147567"/>
    <lineage>
        <taxon>Eukaryota</taxon>
        <taxon>Fungi</taxon>
        <taxon>Dikarya</taxon>
        <taxon>Ascomycota</taxon>
        <taxon>Pezizomycotina</taxon>
        <taxon>Dothideomycetes</taxon>
        <taxon>Pleosporomycetidae</taxon>
        <taxon>Pleosporales</taxon>
        <taxon>Pleosporales incertae sedis</taxon>
        <taxon>Lojkania</taxon>
    </lineage>
</organism>
<evidence type="ECO:0000259" key="1">
    <source>
        <dbReference type="Pfam" id="PF14033"/>
    </source>
</evidence>
<dbReference type="InterPro" id="IPR049207">
    <property type="entry name" value="DUF4246_N"/>
</dbReference>
<accession>A0A9P4K1V5</accession>
<protein>
    <submittedName>
        <fullName evidence="3">Uncharacterized protein</fullName>
    </submittedName>
</protein>
<dbReference type="OrthoDB" id="415532at2759"/>
<reference evidence="4" key="1">
    <citation type="journal article" date="2020" name="Stud. Mycol.">
        <title>101 Dothideomycetes genomes: A test case for predicting lifestyles and emergence of pathogens.</title>
        <authorList>
            <person name="Haridas S."/>
            <person name="Albert R."/>
            <person name="Binder M."/>
            <person name="Bloem J."/>
            <person name="LaButti K."/>
            <person name="Salamov A."/>
            <person name="Andreopoulos B."/>
            <person name="Baker S."/>
            <person name="Barry K."/>
            <person name="Bills G."/>
            <person name="Bluhm B."/>
            <person name="Cannon C."/>
            <person name="Castanera R."/>
            <person name="Culley D."/>
            <person name="Daum C."/>
            <person name="Ezra D."/>
            <person name="Gonzalez J."/>
            <person name="Henrissat B."/>
            <person name="Kuo A."/>
            <person name="Liang C."/>
            <person name="Lipzen A."/>
            <person name="Lutzoni F."/>
            <person name="Magnuson J."/>
            <person name="Mondo S."/>
            <person name="Nolan M."/>
            <person name="Ohm R."/>
            <person name="Pangilinan J."/>
            <person name="Park H.-J."/>
            <person name="Ramirez L."/>
            <person name="Alfaro M."/>
            <person name="Sun H."/>
            <person name="Tritt A."/>
            <person name="Yoshinaga Y."/>
            <person name="Zwiers L.-H."/>
            <person name="Turgeon B."/>
            <person name="Goodwin S."/>
            <person name="Spatafora J."/>
            <person name="Crous P."/>
            <person name="Grigoriev I."/>
        </authorList>
    </citation>
    <scope>NUCLEOTIDE SEQUENCE [LARGE SCALE GENOMIC DNA]</scope>
    <source>
        <strain evidence="4">CBS 304.66</strain>
    </source>
</reference>
<evidence type="ECO:0000259" key="2">
    <source>
        <dbReference type="Pfam" id="PF21666"/>
    </source>
</evidence>
<evidence type="ECO:0000313" key="3">
    <source>
        <dbReference type="EMBL" id="KAF2259203.1"/>
    </source>
</evidence>
<dbReference type="InterPro" id="IPR049192">
    <property type="entry name" value="DUF4246_C"/>
</dbReference>
<dbReference type="EMBL" id="ML986717">
    <property type="protein sequence ID" value="KAF2259203.1"/>
    <property type="molecule type" value="Genomic_DNA"/>
</dbReference>
<evidence type="ECO:0000313" key="4">
    <source>
        <dbReference type="Proteomes" id="UP000800093"/>
    </source>
</evidence>
<proteinExistence type="predicted"/>
<dbReference type="AlphaFoldDB" id="A0A9P4K1V5"/>
<name>A0A9P4K1V5_9PLEO</name>
<dbReference type="Pfam" id="PF21666">
    <property type="entry name" value="DUF4246_N"/>
    <property type="match status" value="1"/>
</dbReference>
<gene>
    <name evidence="3" type="ORF">CC78DRAFT_621224</name>
</gene>
<dbReference type="PANTHER" id="PTHR33119">
    <property type="entry name" value="IFI3P"/>
    <property type="match status" value="1"/>
</dbReference>